<dbReference type="InterPro" id="IPR006447">
    <property type="entry name" value="Myb_dom_plants"/>
</dbReference>
<organism evidence="8 9">
    <name type="scientific">Ambrosia artemisiifolia</name>
    <name type="common">Common ragweed</name>
    <dbReference type="NCBI Taxonomy" id="4212"/>
    <lineage>
        <taxon>Eukaryota</taxon>
        <taxon>Viridiplantae</taxon>
        <taxon>Streptophyta</taxon>
        <taxon>Embryophyta</taxon>
        <taxon>Tracheophyta</taxon>
        <taxon>Spermatophyta</taxon>
        <taxon>Magnoliopsida</taxon>
        <taxon>eudicotyledons</taxon>
        <taxon>Gunneridae</taxon>
        <taxon>Pentapetalae</taxon>
        <taxon>asterids</taxon>
        <taxon>campanulids</taxon>
        <taxon>Asterales</taxon>
        <taxon>Asteraceae</taxon>
        <taxon>Asteroideae</taxon>
        <taxon>Heliantheae alliance</taxon>
        <taxon>Heliantheae</taxon>
        <taxon>Ambrosia</taxon>
    </lineage>
</organism>
<feature type="region of interest" description="Disordered" evidence="6">
    <location>
        <begin position="250"/>
        <end position="320"/>
    </location>
</feature>
<dbReference type="Pfam" id="PF26575">
    <property type="entry name" value="HHO5_N"/>
    <property type="match status" value="1"/>
</dbReference>
<proteinExistence type="predicted"/>
<feature type="region of interest" description="Disordered" evidence="6">
    <location>
        <begin position="148"/>
        <end position="187"/>
    </location>
</feature>
<keyword evidence="2" id="KW-0805">Transcription regulation</keyword>
<dbReference type="Proteomes" id="UP001206925">
    <property type="component" value="Unassembled WGS sequence"/>
</dbReference>
<keyword evidence="4" id="KW-0804">Transcription</keyword>
<feature type="compositionally biased region" description="Gly residues" evidence="6">
    <location>
        <begin position="173"/>
        <end position="182"/>
    </location>
</feature>
<comment type="subcellular location">
    <subcellularLocation>
        <location evidence="1">Nucleus</location>
    </subcellularLocation>
</comment>
<accession>A0AAD5CXB6</accession>
<dbReference type="InterPro" id="IPR058673">
    <property type="entry name" value="HHO5-like_N"/>
</dbReference>
<keyword evidence="5" id="KW-0539">Nucleus</keyword>
<feature type="domain" description="HHO5-like N-terminal" evidence="7">
    <location>
        <begin position="4"/>
        <end position="43"/>
    </location>
</feature>
<dbReference type="PANTHER" id="PTHR31003:SF16">
    <property type="entry name" value="TRANSCRIPTION FACTOR HHO2"/>
    <property type="match status" value="1"/>
</dbReference>
<dbReference type="InterPro" id="IPR044787">
    <property type="entry name" value="HHO5-like"/>
</dbReference>
<sequence>MKRCQEYMKALESERRKIQVFERELPLCLELVTQAIEGCRQQMCGTTTDYLSNGPVLEEFIPVKRNISADEDDHDGQEQSQLFDKPNIVSSKLDKSSSFKKEDWLRSAQLSIQAPDPLDLSPKKVPVVEVKRNGCGAFHPFKKEKCSGAAPATGTAKLSVDPTGDASSTAETGSGGGGGGDCGSKIEDKGQLNRKARRCWSPELHRRFLQALQQLGGAHGRRPSSTIHNNSQTPQFVVVGGLWVPPPEYATMATNSTPTSGDTNNSNGVYAPIASHPQPMVETSMSPNKSGSCEKDGGHSHDNSSSTSSSTHTTTASTEF</sequence>
<feature type="compositionally biased region" description="Basic and acidic residues" evidence="6">
    <location>
        <begin position="292"/>
        <end position="302"/>
    </location>
</feature>
<feature type="compositionally biased region" description="Low complexity" evidence="6">
    <location>
        <begin position="303"/>
        <end position="320"/>
    </location>
</feature>
<evidence type="ECO:0000256" key="2">
    <source>
        <dbReference type="ARBA" id="ARBA00023015"/>
    </source>
</evidence>
<dbReference type="EMBL" id="JAMZMK010006306">
    <property type="protein sequence ID" value="KAI7749699.1"/>
    <property type="molecule type" value="Genomic_DNA"/>
</dbReference>
<dbReference type="Gene3D" id="1.10.10.60">
    <property type="entry name" value="Homeodomain-like"/>
    <property type="match status" value="1"/>
</dbReference>
<evidence type="ECO:0000259" key="7">
    <source>
        <dbReference type="Pfam" id="PF26575"/>
    </source>
</evidence>
<keyword evidence="9" id="KW-1185">Reference proteome</keyword>
<feature type="compositionally biased region" description="Polar residues" evidence="6">
    <location>
        <begin position="281"/>
        <end position="291"/>
    </location>
</feature>
<evidence type="ECO:0000313" key="9">
    <source>
        <dbReference type="Proteomes" id="UP001206925"/>
    </source>
</evidence>
<dbReference type="GO" id="GO:0003700">
    <property type="term" value="F:DNA-binding transcription factor activity"/>
    <property type="evidence" value="ECO:0007669"/>
    <property type="project" value="InterPro"/>
</dbReference>
<dbReference type="GO" id="GO:0005634">
    <property type="term" value="C:nucleus"/>
    <property type="evidence" value="ECO:0007669"/>
    <property type="project" value="UniProtKB-SubCell"/>
</dbReference>
<evidence type="ECO:0000256" key="3">
    <source>
        <dbReference type="ARBA" id="ARBA00023125"/>
    </source>
</evidence>
<dbReference type="PANTHER" id="PTHR31003">
    <property type="entry name" value="MYB FAMILY TRANSCRIPTION FACTOR"/>
    <property type="match status" value="1"/>
</dbReference>
<dbReference type="AlphaFoldDB" id="A0AAD5CXB6"/>
<evidence type="ECO:0000256" key="1">
    <source>
        <dbReference type="ARBA" id="ARBA00004123"/>
    </source>
</evidence>
<dbReference type="GO" id="GO:0003677">
    <property type="term" value="F:DNA binding"/>
    <property type="evidence" value="ECO:0007669"/>
    <property type="project" value="UniProtKB-KW"/>
</dbReference>
<gene>
    <name evidence="8" type="ORF">M8C21_008919</name>
</gene>
<feature type="compositionally biased region" description="Polar residues" evidence="6">
    <location>
        <begin position="252"/>
        <end position="268"/>
    </location>
</feature>
<evidence type="ECO:0000256" key="5">
    <source>
        <dbReference type="ARBA" id="ARBA00023242"/>
    </source>
</evidence>
<comment type="caution">
    <text evidence="8">The sequence shown here is derived from an EMBL/GenBank/DDBJ whole genome shotgun (WGS) entry which is preliminary data.</text>
</comment>
<reference evidence="8" key="1">
    <citation type="submission" date="2022-06" db="EMBL/GenBank/DDBJ databases">
        <title>Uncovering the hologenomic basis of an extraordinary plant invasion.</title>
        <authorList>
            <person name="Bieker V.C."/>
            <person name="Martin M.D."/>
            <person name="Gilbert T."/>
            <person name="Hodgins K."/>
            <person name="Battlay P."/>
            <person name="Petersen B."/>
            <person name="Wilson J."/>
        </authorList>
    </citation>
    <scope>NUCLEOTIDE SEQUENCE</scope>
    <source>
        <strain evidence="8">AA19_3_7</strain>
        <tissue evidence="8">Leaf</tissue>
    </source>
</reference>
<dbReference type="NCBIfam" id="TIGR01557">
    <property type="entry name" value="myb_SHAQKYF"/>
    <property type="match status" value="1"/>
</dbReference>
<evidence type="ECO:0000256" key="6">
    <source>
        <dbReference type="SAM" id="MobiDB-lite"/>
    </source>
</evidence>
<name>A0AAD5CXB6_AMBAR</name>
<keyword evidence="3" id="KW-0238">DNA-binding</keyword>
<evidence type="ECO:0000256" key="4">
    <source>
        <dbReference type="ARBA" id="ARBA00023163"/>
    </source>
</evidence>
<protein>
    <recommendedName>
        <fullName evidence="7">HHO5-like N-terminal domain-containing protein</fullName>
    </recommendedName>
</protein>
<evidence type="ECO:0000313" key="8">
    <source>
        <dbReference type="EMBL" id="KAI7749699.1"/>
    </source>
</evidence>